<evidence type="ECO:0000313" key="3">
    <source>
        <dbReference type="Proteomes" id="UP001224392"/>
    </source>
</evidence>
<dbReference type="EMBL" id="BSYJ01000006">
    <property type="protein sequence ID" value="GMG88523.1"/>
    <property type="molecule type" value="Genomic_DNA"/>
</dbReference>
<proteinExistence type="predicted"/>
<sequence length="149" mass="16453">MGHPSPVALIRNLLLGALVLASLHAGAREAAANPLVGLWVFESASYELPEACNKAYLNFLDHYRIEGSDGVRKGVLEYSLEQVASGRGYNLIVKRISNDGNPSCYGREAATQDPEELLFFYVMLSPDGGRMKFYLSNDAFHGYRRVLDP</sequence>
<name>A0ABQ6M2G7_9GAMM</name>
<organism evidence="2 3">
    <name type="scientific">Biformimicrobium ophioploci</name>
    <dbReference type="NCBI Taxonomy" id="3036711"/>
    <lineage>
        <taxon>Bacteria</taxon>
        <taxon>Pseudomonadati</taxon>
        <taxon>Pseudomonadota</taxon>
        <taxon>Gammaproteobacteria</taxon>
        <taxon>Cellvibrionales</taxon>
        <taxon>Microbulbiferaceae</taxon>
        <taxon>Biformimicrobium</taxon>
    </lineage>
</organism>
<evidence type="ECO:0000313" key="2">
    <source>
        <dbReference type="EMBL" id="GMG88523.1"/>
    </source>
</evidence>
<keyword evidence="1" id="KW-0732">Signal</keyword>
<keyword evidence="3" id="KW-1185">Reference proteome</keyword>
<dbReference type="RefSeq" id="WP_285765130.1">
    <property type="nucleotide sequence ID" value="NZ_BSYJ01000006.1"/>
</dbReference>
<accession>A0ABQ6M2G7</accession>
<protein>
    <submittedName>
        <fullName evidence="2">Uncharacterized protein</fullName>
    </submittedName>
</protein>
<feature type="signal peptide" evidence="1">
    <location>
        <begin position="1"/>
        <end position="27"/>
    </location>
</feature>
<evidence type="ECO:0000256" key="1">
    <source>
        <dbReference type="SAM" id="SignalP"/>
    </source>
</evidence>
<feature type="chain" id="PRO_5045119880" evidence="1">
    <location>
        <begin position="28"/>
        <end position="149"/>
    </location>
</feature>
<reference evidence="2 3" key="1">
    <citation type="submission" date="2023-04" db="EMBL/GenBank/DDBJ databases">
        <title>Marinobulbifer ophiurae gen. nov., sp. Nov., isolate from tissue of brittle star Ophioplocus japonicus.</title>
        <authorList>
            <person name="Kawano K."/>
            <person name="Sawayama S."/>
            <person name="Nakagawa S."/>
        </authorList>
    </citation>
    <scope>NUCLEOTIDE SEQUENCE [LARGE SCALE GENOMIC DNA]</scope>
    <source>
        <strain evidence="2 3">NKW57</strain>
    </source>
</reference>
<gene>
    <name evidence="2" type="ORF">MNKW57_28440</name>
</gene>
<comment type="caution">
    <text evidence="2">The sequence shown here is derived from an EMBL/GenBank/DDBJ whole genome shotgun (WGS) entry which is preliminary data.</text>
</comment>
<dbReference type="Proteomes" id="UP001224392">
    <property type="component" value="Unassembled WGS sequence"/>
</dbReference>